<evidence type="ECO:0000256" key="1">
    <source>
        <dbReference type="ARBA" id="ARBA00008887"/>
    </source>
</evidence>
<evidence type="ECO:0000256" key="2">
    <source>
        <dbReference type="SAM" id="Coils"/>
    </source>
</evidence>
<protein>
    <recommendedName>
        <fullName evidence="8">Dynein heavy chain coiled coil stalk domain-containing protein</fullName>
    </recommendedName>
</protein>
<dbReference type="GO" id="GO:0051959">
    <property type="term" value="F:dynein light intermediate chain binding"/>
    <property type="evidence" value="ECO:0007669"/>
    <property type="project" value="InterPro"/>
</dbReference>
<evidence type="ECO:0000259" key="5">
    <source>
        <dbReference type="Pfam" id="PF12781"/>
    </source>
</evidence>
<evidence type="ECO:0000313" key="7">
    <source>
        <dbReference type="Proteomes" id="UP000233080"/>
    </source>
</evidence>
<keyword evidence="2" id="KW-0175">Coiled coil</keyword>
<dbReference type="Pfam" id="PF12777">
    <property type="entry name" value="MT"/>
    <property type="match status" value="1"/>
</dbReference>
<dbReference type="InterPro" id="IPR027417">
    <property type="entry name" value="P-loop_NTPase"/>
</dbReference>
<dbReference type="Ensembl" id="ENSCANT00000055332.1">
    <property type="protein sequence ID" value="ENSCANP00000032110.1"/>
    <property type="gene ID" value="ENSCANG00000039716.1"/>
</dbReference>
<comment type="similarity">
    <text evidence="1">Belongs to the dynein heavy chain family.</text>
</comment>
<dbReference type="InterPro" id="IPR026983">
    <property type="entry name" value="DHC"/>
</dbReference>
<dbReference type="Pfam" id="PF12781">
    <property type="entry name" value="AAA_9"/>
    <property type="match status" value="1"/>
</dbReference>
<feature type="coiled-coil region" evidence="2">
    <location>
        <begin position="247"/>
        <end position="295"/>
    </location>
</feature>
<feature type="domain" description="Dynein heavy chain AAA module D4" evidence="4">
    <location>
        <begin position="3"/>
        <end position="64"/>
    </location>
</feature>
<evidence type="ECO:0008006" key="8">
    <source>
        <dbReference type="Google" id="ProtNLM"/>
    </source>
</evidence>
<dbReference type="InterPro" id="IPR035706">
    <property type="entry name" value="AAA_9"/>
</dbReference>
<proteinExistence type="inferred from homology"/>
<dbReference type="FunFam" id="1.20.920.20:FF:000021">
    <property type="entry name" value="Dynein heavy chain 5, axonemal"/>
    <property type="match status" value="1"/>
</dbReference>
<dbReference type="GO" id="GO:0005858">
    <property type="term" value="C:axonemal dynein complex"/>
    <property type="evidence" value="ECO:0007669"/>
    <property type="project" value="TreeGrafter"/>
</dbReference>
<dbReference type="PANTHER" id="PTHR46532">
    <property type="entry name" value="MALE FERTILITY FACTOR KL5"/>
    <property type="match status" value="1"/>
</dbReference>
<reference evidence="6" key="2">
    <citation type="submission" date="2025-09" db="UniProtKB">
        <authorList>
            <consortium name="Ensembl"/>
        </authorList>
    </citation>
    <scope>IDENTIFICATION</scope>
</reference>
<dbReference type="Gene3D" id="3.40.50.300">
    <property type="entry name" value="P-loop containing nucleotide triphosphate hydrolases"/>
    <property type="match status" value="1"/>
</dbReference>
<dbReference type="Proteomes" id="UP000233080">
    <property type="component" value="Unassembled WGS sequence"/>
</dbReference>
<dbReference type="InterPro" id="IPR024317">
    <property type="entry name" value="Dynein_heavy_chain_D4_dom"/>
</dbReference>
<feature type="domain" description="Dynein heavy chain ATP-binding dynein motor region" evidence="5">
    <location>
        <begin position="385"/>
        <end position="483"/>
    </location>
</feature>
<sequence length="488" mass="55356">MRVSEHFLASYDIDCSLEIKKEVVQCMGSFQDGVAEKCVDYFQRFRRSTHVTPKSYLSFIQGYKLIYGEKHVEVQTLANRMNTGLEKLKEASESVAALSKELEVKEKELQVANNKADTVLKEVTMKAQAAEKVKAEVQKVKDRAQAIVDSISKDKAIAEEKLEAAKPALEEAEAALQQFPKDTINEEVIEFLSPYFEMPDYNIETAKRVCGNVAGLCSWTKAMAAFFSINKEVLPLKANLVVQENRHLLAMQDLQKAQAELDDKQAELDVVQAEYEQAMTEKQTLLEDAERCRHKMRTASTLISGLAGEKERWTQQSQEFAAQTKRLVGDVLLATAFLSYSGPFNQEFRDLLLNDWRKEMKARKIPFGKNLNLSEMLIDAPTVSEWNLQGLPNDDLSIQNGIIVTKASRYPLLIDPQTQGKIWIKNKERRNELQITSLNHKYFRNHLEDSLSLGRPLLIEDVGEELDPALDNVLERNFIKTGSTFKVG</sequence>
<name>A0A2K5JTH7_COLAP</name>
<dbReference type="InterPro" id="IPR024743">
    <property type="entry name" value="Dynein_HC_stalk"/>
</dbReference>
<dbReference type="FunFam" id="1.20.920.20:FF:000058">
    <property type="entry name" value="Uncharacterized protein"/>
    <property type="match status" value="1"/>
</dbReference>
<evidence type="ECO:0000259" key="4">
    <source>
        <dbReference type="Pfam" id="PF12780"/>
    </source>
</evidence>
<dbReference type="GO" id="GO:0045505">
    <property type="term" value="F:dynein intermediate chain binding"/>
    <property type="evidence" value="ECO:0007669"/>
    <property type="project" value="InterPro"/>
</dbReference>
<dbReference type="AlphaFoldDB" id="A0A2K5JTH7"/>
<accession>A0A2K5JTH7</accession>
<organism evidence="6 7">
    <name type="scientific">Colobus angolensis palliatus</name>
    <name type="common">Peters' Angolan colobus</name>
    <dbReference type="NCBI Taxonomy" id="336983"/>
    <lineage>
        <taxon>Eukaryota</taxon>
        <taxon>Metazoa</taxon>
        <taxon>Chordata</taxon>
        <taxon>Craniata</taxon>
        <taxon>Vertebrata</taxon>
        <taxon>Euteleostomi</taxon>
        <taxon>Mammalia</taxon>
        <taxon>Eutheria</taxon>
        <taxon>Euarchontoglires</taxon>
        <taxon>Primates</taxon>
        <taxon>Haplorrhini</taxon>
        <taxon>Catarrhini</taxon>
        <taxon>Cercopithecidae</taxon>
        <taxon>Colobinae</taxon>
        <taxon>Colobus</taxon>
    </lineage>
</organism>
<evidence type="ECO:0000313" key="6">
    <source>
        <dbReference type="Ensembl" id="ENSCANP00000032110.1"/>
    </source>
</evidence>
<keyword evidence="7" id="KW-1185">Reference proteome</keyword>
<feature type="domain" description="Dynein heavy chain coiled coil stalk" evidence="3">
    <location>
        <begin position="175"/>
        <end position="355"/>
    </location>
</feature>
<feature type="coiled-coil region" evidence="2">
    <location>
        <begin position="85"/>
        <end position="122"/>
    </location>
</feature>
<dbReference type="Gene3D" id="1.20.920.20">
    <property type="match status" value="2"/>
</dbReference>
<reference evidence="6" key="1">
    <citation type="submission" date="2025-08" db="UniProtKB">
        <authorList>
            <consortium name="Ensembl"/>
        </authorList>
    </citation>
    <scope>IDENTIFICATION</scope>
</reference>
<evidence type="ECO:0000259" key="3">
    <source>
        <dbReference type="Pfam" id="PF12777"/>
    </source>
</evidence>
<dbReference type="PANTHER" id="PTHR46532:SF13">
    <property type="entry name" value="CYTOPLASMIC DYNEIN 1 HEAVY CHAIN 1"/>
    <property type="match status" value="1"/>
</dbReference>
<dbReference type="GO" id="GO:0007018">
    <property type="term" value="P:microtubule-based movement"/>
    <property type="evidence" value="ECO:0007669"/>
    <property type="project" value="InterPro"/>
</dbReference>
<dbReference type="Pfam" id="PF12780">
    <property type="entry name" value="AAA_8"/>
    <property type="match status" value="1"/>
</dbReference>